<evidence type="ECO:0000313" key="5">
    <source>
        <dbReference type="EMBL" id="EIM22380.1"/>
    </source>
</evidence>
<keyword evidence="2" id="KW-0677">Repeat</keyword>
<evidence type="ECO:0000256" key="1">
    <source>
        <dbReference type="ARBA" id="ARBA00022574"/>
    </source>
</evidence>
<protein>
    <submittedName>
        <fullName evidence="5">WD40 repeat-like protein</fullName>
    </submittedName>
</protein>
<keyword evidence="6" id="KW-1185">Reference proteome</keyword>
<dbReference type="InterPro" id="IPR001680">
    <property type="entry name" value="WD40_rpt"/>
</dbReference>
<keyword evidence="1 4" id="KW-0853">WD repeat</keyword>
<dbReference type="KEGG" id="wse:WALSEDRAFT_68354"/>
<sequence>MKNKNVIKTTKKLKIYNLNLSKNYFLLSYNNNLAIINSQPLETLLSVDLNGKLSNSRLFNNTNCLLLIGNQHDSAFSPNKLVLYDVTTQLVISTIEFNQFISNIETSGEFVIISIDNTIFLFRLSNNYSIERLFSSSCHSNSPLAINFYNNRLITLAAGNKFGHLQLITHSINLTSTKFIQAHSSKLSALALSSDNSLFATSSVTGTVVRIWDTNSCKAIHQLRRGSDLAKIFSSSIAFSPDSIHFALISDKGTIHLWDLTKQPTSSYSYLSHKYFTPKRSNAQFHLPLLDRHAKHSPFVTSSQNYAQFDDFEESFNLSWESNNVIVIASTFGRLFRLSIPTNVDDNQLQLLDFRSFSKLL</sequence>
<organism evidence="5 6">
    <name type="scientific">Wallemia mellicola (strain ATCC MYA-4683 / CBS 633.66)</name>
    <name type="common">Wallemia sebi (CBS 633.66)</name>
    <dbReference type="NCBI Taxonomy" id="671144"/>
    <lineage>
        <taxon>Eukaryota</taxon>
        <taxon>Fungi</taxon>
        <taxon>Dikarya</taxon>
        <taxon>Basidiomycota</taxon>
        <taxon>Wallemiomycotina</taxon>
        <taxon>Wallemiomycetes</taxon>
        <taxon>Wallemiales</taxon>
        <taxon>Wallemiaceae</taxon>
        <taxon>Wallemia</taxon>
    </lineage>
</organism>
<dbReference type="InterPro" id="IPR015943">
    <property type="entry name" value="WD40/YVTN_repeat-like_dom_sf"/>
</dbReference>
<dbReference type="AlphaFoldDB" id="I4YEI8"/>
<comment type="similarity">
    <text evidence="3">Belongs to the WD repeat PROPPIN family.</text>
</comment>
<dbReference type="OrthoDB" id="2503316at2759"/>
<dbReference type="Proteomes" id="UP000005242">
    <property type="component" value="Unassembled WGS sequence"/>
</dbReference>
<dbReference type="Pfam" id="PF21032">
    <property type="entry name" value="PROPPIN"/>
    <property type="match status" value="1"/>
</dbReference>
<dbReference type="Gene3D" id="2.130.10.10">
    <property type="entry name" value="YVTN repeat-like/Quinoprotein amine dehydrogenase"/>
    <property type="match status" value="1"/>
</dbReference>
<name>I4YEI8_WALMC</name>
<feature type="repeat" description="WD" evidence="4">
    <location>
        <begin position="180"/>
        <end position="222"/>
    </location>
</feature>
<dbReference type="HOGENOM" id="CLU_767694_0_0_1"/>
<dbReference type="STRING" id="671144.I4YEI8"/>
<dbReference type="PANTHER" id="PTHR11227">
    <property type="entry name" value="WD-REPEAT PROTEIN INTERACTING WITH PHOSPHOINOSIDES WIPI -RELATED"/>
    <property type="match status" value="1"/>
</dbReference>
<dbReference type="InterPro" id="IPR036322">
    <property type="entry name" value="WD40_repeat_dom_sf"/>
</dbReference>
<dbReference type="OMA" id="CEMLHRT"/>
<dbReference type="PROSITE" id="PS50082">
    <property type="entry name" value="WD_REPEATS_2"/>
    <property type="match status" value="1"/>
</dbReference>
<evidence type="ECO:0000256" key="3">
    <source>
        <dbReference type="ARBA" id="ARBA00025740"/>
    </source>
</evidence>
<dbReference type="InParanoid" id="I4YEI8"/>
<dbReference type="SMART" id="SM00320">
    <property type="entry name" value="WD40"/>
    <property type="match status" value="2"/>
</dbReference>
<evidence type="ECO:0000256" key="4">
    <source>
        <dbReference type="PROSITE-ProRule" id="PRU00221"/>
    </source>
</evidence>
<evidence type="ECO:0000256" key="2">
    <source>
        <dbReference type="ARBA" id="ARBA00022737"/>
    </source>
</evidence>
<reference evidence="5 6" key="1">
    <citation type="journal article" date="2012" name="Fungal Genet. Biol.">
        <title>The genome of the xerotolerant mold Wallemia sebi reveals adaptations to osmotic stress and suggests cryptic sexual reproduction.</title>
        <authorList>
            <person name="Padamsee M."/>
            <person name="Kumar T.K.A."/>
            <person name="Riley R."/>
            <person name="Binder M."/>
            <person name="Boyd A."/>
            <person name="Calvo A.M."/>
            <person name="Furukawa K."/>
            <person name="Hesse C."/>
            <person name="Hohmann S."/>
            <person name="James T.Y."/>
            <person name="LaButti K."/>
            <person name="Lapidus A."/>
            <person name="Lindquist E."/>
            <person name="Lucas S."/>
            <person name="Miller K."/>
            <person name="Shantappa S."/>
            <person name="Grigoriev I.V."/>
            <person name="Hibbett D.S."/>
            <person name="McLaughlin D.J."/>
            <person name="Spatafora J.W."/>
            <person name="Aime M.C."/>
        </authorList>
    </citation>
    <scope>NUCLEOTIDE SEQUENCE [LARGE SCALE GENOMIC DNA]</scope>
    <source>
        <strain evidence="6">ATCC MYA-4683 / CBS 633.66</strain>
    </source>
</reference>
<gene>
    <name evidence="5" type="ORF">WALSEDRAFT_68354</name>
</gene>
<accession>I4YEI8</accession>
<dbReference type="eggNOG" id="KOG2111">
    <property type="taxonomic scope" value="Eukaryota"/>
</dbReference>
<dbReference type="GeneID" id="18475380"/>
<dbReference type="EMBL" id="JH668228">
    <property type="protein sequence ID" value="EIM22380.1"/>
    <property type="molecule type" value="Genomic_DNA"/>
</dbReference>
<dbReference type="InterPro" id="IPR048720">
    <property type="entry name" value="PROPPIN"/>
</dbReference>
<dbReference type="RefSeq" id="XP_006957630.1">
    <property type="nucleotide sequence ID" value="XM_006957568.1"/>
</dbReference>
<dbReference type="GO" id="GO:0005737">
    <property type="term" value="C:cytoplasm"/>
    <property type="evidence" value="ECO:0007669"/>
    <property type="project" value="UniProtKB-ARBA"/>
</dbReference>
<proteinExistence type="inferred from homology"/>
<evidence type="ECO:0000313" key="6">
    <source>
        <dbReference type="Proteomes" id="UP000005242"/>
    </source>
</evidence>
<dbReference type="SUPFAM" id="SSF50978">
    <property type="entry name" value="WD40 repeat-like"/>
    <property type="match status" value="1"/>
</dbReference>